<dbReference type="RefSeq" id="WP_307684852.1">
    <property type="nucleotide sequence ID" value="NZ_JAUSRD010000004.1"/>
</dbReference>
<accession>A0AAW8CWV1</accession>
<protein>
    <submittedName>
        <fullName evidence="2">DNA replication protein DnaC</fullName>
    </submittedName>
</protein>
<evidence type="ECO:0000313" key="3">
    <source>
        <dbReference type="Proteomes" id="UP001242045"/>
    </source>
</evidence>
<dbReference type="SUPFAM" id="SSF52540">
    <property type="entry name" value="P-loop containing nucleoside triphosphate hydrolases"/>
    <property type="match status" value="1"/>
</dbReference>
<dbReference type="GO" id="GO:0006260">
    <property type="term" value="P:DNA replication"/>
    <property type="evidence" value="ECO:0007669"/>
    <property type="project" value="TreeGrafter"/>
</dbReference>
<name>A0AAW8CWV1_9BURK</name>
<proteinExistence type="predicted"/>
<gene>
    <name evidence="2" type="ORF">J2W31_002331</name>
</gene>
<feature type="domain" description="IstB-like ATP-binding" evidence="1">
    <location>
        <begin position="54"/>
        <end position="250"/>
    </location>
</feature>
<dbReference type="AlphaFoldDB" id="A0AAW8CWV1"/>
<dbReference type="CDD" id="cd00009">
    <property type="entry name" value="AAA"/>
    <property type="match status" value="1"/>
</dbReference>
<dbReference type="Gene3D" id="3.40.50.300">
    <property type="entry name" value="P-loop containing nucleotide triphosphate hydrolases"/>
    <property type="match status" value="1"/>
</dbReference>
<organism evidence="2 3">
    <name type="scientific">Variovorax boronicumulans</name>
    <dbReference type="NCBI Taxonomy" id="436515"/>
    <lineage>
        <taxon>Bacteria</taxon>
        <taxon>Pseudomonadati</taxon>
        <taxon>Pseudomonadota</taxon>
        <taxon>Betaproteobacteria</taxon>
        <taxon>Burkholderiales</taxon>
        <taxon>Comamonadaceae</taxon>
        <taxon>Variovorax</taxon>
    </lineage>
</organism>
<sequence>MVQFPSEAGDPMEPLHCDAHGTYVAVELAGRRWKMCPACAAEAEQRRQAREAEELQREKAARAAADLERRLSVSGLVGRFARATFDAYTAELPAQAAALQACRQFAEAFNADAGGGLWLIGPPGTGKTHLGSAIVSHVIHHHLRTASIHGVHQVMQMLRESFGRKEGSGWSEPETTDELLHRLGTQPLLVLDEIGVSRDSEWQREQLFAIVDERYRLERPTVVISNLTVPELKGVLGERVYDRLREGARVLPMSWPSHRGNGGGR</sequence>
<dbReference type="PANTHER" id="PTHR30050">
    <property type="entry name" value="CHROMOSOMAL REPLICATION INITIATOR PROTEIN DNAA"/>
    <property type="match status" value="1"/>
</dbReference>
<dbReference type="Proteomes" id="UP001242045">
    <property type="component" value="Unassembled WGS sequence"/>
</dbReference>
<comment type="caution">
    <text evidence="2">The sequence shown here is derived from an EMBL/GenBank/DDBJ whole genome shotgun (WGS) entry which is preliminary data.</text>
</comment>
<evidence type="ECO:0000259" key="1">
    <source>
        <dbReference type="Pfam" id="PF01695"/>
    </source>
</evidence>
<dbReference type="InterPro" id="IPR027417">
    <property type="entry name" value="P-loop_NTPase"/>
</dbReference>
<dbReference type="PANTHER" id="PTHR30050:SF4">
    <property type="entry name" value="ATP-BINDING PROTEIN RV3427C IN INSERTION SEQUENCE-RELATED"/>
    <property type="match status" value="1"/>
</dbReference>
<dbReference type="EMBL" id="JAUSRD010000004">
    <property type="protein sequence ID" value="MDP9893220.1"/>
    <property type="molecule type" value="Genomic_DNA"/>
</dbReference>
<dbReference type="GO" id="GO:0005524">
    <property type="term" value="F:ATP binding"/>
    <property type="evidence" value="ECO:0007669"/>
    <property type="project" value="InterPro"/>
</dbReference>
<reference evidence="2" key="1">
    <citation type="submission" date="2023-07" db="EMBL/GenBank/DDBJ databases">
        <title>Sorghum-associated microbial communities from plants grown in Nebraska, USA.</title>
        <authorList>
            <person name="Schachtman D."/>
        </authorList>
    </citation>
    <scope>NUCLEOTIDE SEQUENCE</scope>
    <source>
        <strain evidence="2">DS3754</strain>
    </source>
</reference>
<evidence type="ECO:0000313" key="2">
    <source>
        <dbReference type="EMBL" id="MDP9893220.1"/>
    </source>
</evidence>
<dbReference type="InterPro" id="IPR002611">
    <property type="entry name" value="IstB_ATP-bd"/>
</dbReference>
<dbReference type="Pfam" id="PF01695">
    <property type="entry name" value="IstB_IS21"/>
    <property type="match status" value="1"/>
</dbReference>